<dbReference type="RefSeq" id="WP_151159499.1">
    <property type="nucleotide sequence ID" value="NZ_JACHIL010000003.1"/>
</dbReference>
<reference evidence="1 2" key="1">
    <citation type="submission" date="2020-08" db="EMBL/GenBank/DDBJ databases">
        <title>Genomic Encyclopedia of Type Strains, Phase IV (KMG-IV): sequencing the most valuable type-strain genomes for metagenomic binning, comparative biology and taxonomic classification.</title>
        <authorList>
            <person name="Goeker M."/>
        </authorList>
    </citation>
    <scope>NUCLEOTIDE SEQUENCE [LARGE SCALE GENOMIC DNA]</scope>
    <source>
        <strain evidence="1 2">DSM 25620</strain>
    </source>
</reference>
<comment type="caution">
    <text evidence="1">The sequence shown here is derived from an EMBL/GenBank/DDBJ whole genome shotgun (WGS) entry which is preliminary data.</text>
</comment>
<dbReference type="InterPro" id="IPR005564">
    <property type="entry name" value="Major_capsid_GpE"/>
</dbReference>
<proteinExistence type="predicted"/>
<protein>
    <recommendedName>
        <fullName evidence="3">Major capsid protein</fullName>
    </recommendedName>
</protein>
<gene>
    <name evidence="1" type="ORF">HNQ68_001966</name>
</gene>
<sequence length="339" mass="37363">MLDIFNNDAFSVTNLTDAINELKYKPGRIGEMGLFTASGVDTTTIAIEKKGDILTIVPPTPRGAPGTTIGKEKRDMRSLIIPHFEINDAVYAEEVQGVRAFGTERQLETVMMKVGQRQQTHVINFAVTEEHARLGAVKGIVTYADGSTLNLFTEFGVTQGNEIDFALGASNPVDGELRKKCAAVVRKMSDILGGVPFNGIHAFVGDNFFDALLSHPEVRETFKGWSEAQILREGYIGPNRSSYGIFEFGGIVWENYRGGVIDGKTFIESDKANFFPTGVPGLFKTAFAPADYIDTVNTIGQRLYTKQYKMPNDKGIHLDTQMNALQYCTRPKVLMLGKK</sequence>
<organism evidence="1 2">
    <name type="scientific">Pseudochrobactrum saccharolyticum</name>
    <dbReference type="NCBI Taxonomy" id="354352"/>
    <lineage>
        <taxon>Bacteria</taxon>
        <taxon>Pseudomonadati</taxon>
        <taxon>Pseudomonadota</taxon>
        <taxon>Alphaproteobacteria</taxon>
        <taxon>Hyphomicrobiales</taxon>
        <taxon>Brucellaceae</taxon>
        <taxon>Pseudochrobactrum</taxon>
    </lineage>
</organism>
<evidence type="ECO:0000313" key="1">
    <source>
        <dbReference type="EMBL" id="MBB5091425.1"/>
    </source>
</evidence>
<keyword evidence="2" id="KW-1185">Reference proteome</keyword>
<name>A0A7W8ENG0_9HYPH</name>
<accession>A0A7W8ENG0</accession>
<evidence type="ECO:0008006" key="3">
    <source>
        <dbReference type="Google" id="ProtNLM"/>
    </source>
</evidence>
<dbReference type="Pfam" id="PF03864">
    <property type="entry name" value="Phage_cap_E"/>
    <property type="match status" value="1"/>
</dbReference>
<dbReference type="AlphaFoldDB" id="A0A7W8ENG0"/>
<dbReference type="Proteomes" id="UP000531231">
    <property type="component" value="Unassembled WGS sequence"/>
</dbReference>
<evidence type="ECO:0000313" key="2">
    <source>
        <dbReference type="Proteomes" id="UP000531231"/>
    </source>
</evidence>
<dbReference type="EMBL" id="JACHIL010000003">
    <property type="protein sequence ID" value="MBB5091425.1"/>
    <property type="molecule type" value="Genomic_DNA"/>
</dbReference>